<proteinExistence type="predicted"/>
<reference evidence="2" key="3">
    <citation type="submission" date="2020-06" db="EMBL/GenBank/DDBJ databases">
        <title>Helianthus annuus Genome sequencing and assembly Release 2.</title>
        <authorList>
            <person name="Gouzy J."/>
            <person name="Langlade N."/>
            <person name="Munos S."/>
        </authorList>
    </citation>
    <scope>NUCLEOTIDE SEQUENCE</scope>
    <source>
        <tissue evidence="2">Leaves</tissue>
    </source>
</reference>
<dbReference type="EMBL" id="MNCJ02000323">
    <property type="protein sequence ID" value="KAF5793528.1"/>
    <property type="molecule type" value="Genomic_DNA"/>
</dbReference>
<dbReference type="Proteomes" id="UP000215914">
    <property type="component" value="Chromosome 8"/>
</dbReference>
<dbReference type="STRING" id="4232.A0A251U2C5"/>
<dbReference type="CDD" id="cd00590">
    <property type="entry name" value="RRM_SF"/>
    <property type="match status" value="1"/>
</dbReference>
<protein>
    <submittedName>
        <fullName evidence="2">Nucleotide-binding alpha-beta plait domain superfamily, RNA-binding domain superfamily</fullName>
    </submittedName>
    <submittedName>
        <fullName evidence="3">Putative nucleotide-binding alpha-beta plait domain-containing protein</fullName>
    </submittedName>
</protein>
<sequence length="370" mass="41680">MNLLKTTTNTLFGSLFIHHSNQTTSHSFLFSLQLPKHNKSFHLKLPSSSSKTPTPATFDFQEDDEFDEDEDEEEEEEEEEDVYVPLSNMRQWTRNKPRGFGEDKVYDTTLEDKLLQELEQSRAAQLVNINNLKNNPNPNPLPQTKEVVPSGIRVRLFNLPKKKNIHRDLQAAFKPFTGITHIIPAVSGNQKTRDPVCKGFAFLHFKSHKEANRFVDIVSTQPITFGKVQKQIRCEIMPSVVDRKESPLPVFSATMAPPVTQTPLDPSLEVEQAAFDKLKIGDDDLVSATDDDNDNSFGNVVEKKHEAEVSSESLKKQKVVMEKGKKTTRAKKKVETTPKLTIPGSANRLKMKEKALLSGVFSKYGGKSSD</sequence>
<dbReference type="Gramene" id="mRNA:HanXRQr2_Chr08g0317421">
    <property type="protein sequence ID" value="mRNA:HanXRQr2_Chr08g0317421"/>
    <property type="gene ID" value="HanXRQr2_Chr08g0317421"/>
</dbReference>
<feature type="compositionally biased region" description="Acidic residues" evidence="1">
    <location>
        <begin position="60"/>
        <end position="80"/>
    </location>
</feature>
<dbReference type="OrthoDB" id="1912879at2759"/>
<dbReference type="GO" id="GO:0003676">
    <property type="term" value="F:nucleic acid binding"/>
    <property type="evidence" value="ECO:0007669"/>
    <property type="project" value="InterPro"/>
</dbReference>
<gene>
    <name evidence="3" type="ORF">HannXRQ_Chr08g0209031</name>
    <name evidence="2" type="ORF">HanXRQr2_Chr08g0317421</name>
</gene>
<dbReference type="InterPro" id="IPR035979">
    <property type="entry name" value="RBD_domain_sf"/>
</dbReference>
<dbReference type="PANTHER" id="PTHR37200:SF1">
    <property type="entry name" value="RNA-BINDING (RRM_RBD_RNP MOTIFS) FAMILY PROTEIN"/>
    <property type="match status" value="1"/>
</dbReference>
<name>A0A251U2C5_HELAN</name>
<feature type="region of interest" description="Disordered" evidence="1">
    <location>
        <begin position="314"/>
        <end position="335"/>
    </location>
</feature>
<reference evidence="3" key="2">
    <citation type="submission" date="2017-02" db="EMBL/GenBank/DDBJ databases">
        <title>Sunflower complete genome.</title>
        <authorList>
            <person name="Langlade N."/>
            <person name="Munos S."/>
        </authorList>
    </citation>
    <scope>NUCLEOTIDE SEQUENCE [LARGE SCALE GENOMIC DNA]</scope>
    <source>
        <tissue evidence="3">Leaves</tissue>
    </source>
</reference>
<dbReference type="AlphaFoldDB" id="A0A251U2C5"/>
<organism evidence="3 4">
    <name type="scientific">Helianthus annuus</name>
    <name type="common">Common sunflower</name>
    <dbReference type="NCBI Taxonomy" id="4232"/>
    <lineage>
        <taxon>Eukaryota</taxon>
        <taxon>Viridiplantae</taxon>
        <taxon>Streptophyta</taxon>
        <taxon>Embryophyta</taxon>
        <taxon>Tracheophyta</taxon>
        <taxon>Spermatophyta</taxon>
        <taxon>Magnoliopsida</taxon>
        <taxon>eudicotyledons</taxon>
        <taxon>Gunneridae</taxon>
        <taxon>Pentapetalae</taxon>
        <taxon>asterids</taxon>
        <taxon>campanulids</taxon>
        <taxon>Asterales</taxon>
        <taxon>Asteraceae</taxon>
        <taxon>Asteroideae</taxon>
        <taxon>Heliantheae alliance</taxon>
        <taxon>Heliantheae</taxon>
        <taxon>Helianthus</taxon>
    </lineage>
</organism>
<dbReference type="InterPro" id="IPR012677">
    <property type="entry name" value="Nucleotide-bd_a/b_plait_sf"/>
</dbReference>
<accession>A0A251U2C5</accession>
<feature type="region of interest" description="Disordered" evidence="1">
    <location>
        <begin position="43"/>
        <end position="80"/>
    </location>
</feature>
<dbReference type="OMA" id="KCEMINP"/>
<reference evidence="2 4" key="1">
    <citation type="journal article" date="2017" name="Nature">
        <title>The sunflower genome provides insights into oil metabolism, flowering and Asterid evolution.</title>
        <authorList>
            <person name="Badouin H."/>
            <person name="Gouzy J."/>
            <person name="Grassa C.J."/>
            <person name="Murat F."/>
            <person name="Staton S.E."/>
            <person name="Cottret L."/>
            <person name="Lelandais-Briere C."/>
            <person name="Owens G.L."/>
            <person name="Carrere S."/>
            <person name="Mayjonade B."/>
            <person name="Legrand L."/>
            <person name="Gill N."/>
            <person name="Kane N.C."/>
            <person name="Bowers J.E."/>
            <person name="Hubner S."/>
            <person name="Bellec A."/>
            <person name="Berard A."/>
            <person name="Berges H."/>
            <person name="Blanchet N."/>
            <person name="Boniface M.C."/>
            <person name="Brunel D."/>
            <person name="Catrice O."/>
            <person name="Chaidir N."/>
            <person name="Claudel C."/>
            <person name="Donnadieu C."/>
            <person name="Faraut T."/>
            <person name="Fievet G."/>
            <person name="Helmstetter N."/>
            <person name="King M."/>
            <person name="Knapp S.J."/>
            <person name="Lai Z."/>
            <person name="Le Paslier M.C."/>
            <person name="Lippi Y."/>
            <person name="Lorenzon L."/>
            <person name="Mandel J.R."/>
            <person name="Marage G."/>
            <person name="Marchand G."/>
            <person name="Marquand E."/>
            <person name="Bret-Mestries E."/>
            <person name="Morien E."/>
            <person name="Nambeesan S."/>
            <person name="Nguyen T."/>
            <person name="Pegot-Espagnet P."/>
            <person name="Pouilly N."/>
            <person name="Raftis F."/>
            <person name="Sallet E."/>
            <person name="Schiex T."/>
            <person name="Thomas J."/>
            <person name="Vandecasteele C."/>
            <person name="Vares D."/>
            <person name="Vear F."/>
            <person name="Vautrin S."/>
            <person name="Crespi M."/>
            <person name="Mangin B."/>
            <person name="Burke J.M."/>
            <person name="Salse J."/>
            <person name="Munos S."/>
            <person name="Vincourt P."/>
            <person name="Rieseberg L.H."/>
            <person name="Langlade N.B."/>
        </authorList>
    </citation>
    <scope>NUCLEOTIDE SEQUENCE [LARGE SCALE GENOMIC DNA]</scope>
    <source>
        <strain evidence="4">cv. SF193</strain>
        <tissue evidence="2">Leaves</tissue>
    </source>
</reference>
<dbReference type="Gene3D" id="3.30.70.330">
    <property type="match status" value="1"/>
</dbReference>
<dbReference type="FunCoup" id="A0A251U2C5">
    <property type="interactions" value="1103"/>
</dbReference>
<evidence type="ECO:0000313" key="4">
    <source>
        <dbReference type="Proteomes" id="UP000215914"/>
    </source>
</evidence>
<keyword evidence="4" id="KW-1185">Reference proteome</keyword>
<evidence type="ECO:0000313" key="2">
    <source>
        <dbReference type="EMBL" id="KAF5793528.1"/>
    </source>
</evidence>
<dbReference type="PANTHER" id="PTHR37200">
    <property type="entry name" value="RNA-BINDING (RRM/RBD/RNP MOTIFS) FAMILY PROTEIN"/>
    <property type="match status" value="1"/>
</dbReference>
<dbReference type="SUPFAM" id="SSF54928">
    <property type="entry name" value="RNA-binding domain, RBD"/>
    <property type="match status" value="1"/>
</dbReference>
<feature type="compositionally biased region" description="Low complexity" evidence="1">
    <location>
        <begin position="43"/>
        <end position="59"/>
    </location>
</feature>
<dbReference type="InParanoid" id="A0A251U2C5"/>
<evidence type="ECO:0000313" key="3">
    <source>
        <dbReference type="EMBL" id="OTG17163.1"/>
    </source>
</evidence>
<dbReference type="EMBL" id="CM007897">
    <property type="protein sequence ID" value="OTG17163.1"/>
    <property type="molecule type" value="Genomic_DNA"/>
</dbReference>
<evidence type="ECO:0000256" key="1">
    <source>
        <dbReference type="SAM" id="MobiDB-lite"/>
    </source>
</evidence>
<feature type="compositionally biased region" description="Basic and acidic residues" evidence="1">
    <location>
        <begin position="314"/>
        <end position="325"/>
    </location>
</feature>